<name>A0A9D1A9A9_9FIRM</name>
<dbReference type="Gene3D" id="1.25.40.10">
    <property type="entry name" value="Tetratricopeptide repeat domain"/>
    <property type="match status" value="1"/>
</dbReference>
<proteinExistence type="predicted"/>
<organism evidence="3 4">
    <name type="scientific">Candidatus Choladousia intestinavium</name>
    <dbReference type="NCBI Taxonomy" id="2840727"/>
    <lineage>
        <taxon>Bacteria</taxon>
        <taxon>Bacillati</taxon>
        <taxon>Bacillota</taxon>
        <taxon>Clostridia</taxon>
        <taxon>Lachnospirales</taxon>
        <taxon>Lachnospiraceae</taxon>
        <taxon>Lachnospiraceae incertae sedis</taxon>
        <taxon>Candidatus Choladousia</taxon>
    </lineage>
</organism>
<dbReference type="CDD" id="cd02511">
    <property type="entry name" value="Beta4Glucosyltransferase"/>
    <property type="match status" value="1"/>
</dbReference>
<feature type="domain" description="Glycosyltransferase 2-like" evidence="2">
    <location>
        <begin position="5"/>
        <end position="146"/>
    </location>
</feature>
<dbReference type="AlphaFoldDB" id="A0A9D1A9A9"/>
<evidence type="ECO:0000256" key="1">
    <source>
        <dbReference type="PROSITE-ProRule" id="PRU00339"/>
    </source>
</evidence>
<evidence type="ECO:0000259" key="2">
    <source>
        <dbReference type="Pfam" id="PF00535"/>
    </source>
</evidence>
<feature type="repeat" description="TPR" evidence="1">
    <location>
        <begin position="262"/>
        <end position="295"/>
    </location>
</feature>
<keyword evidence="1" id="KW-0802">TPR repeat</keyword>
<dbReference type="PROSITE" id="PS50005">
    <property type="entry name" value="TPR"/>
    <property type="match status" value="1"/>
</dbReference>
<dbReference type="InterPro" id="IPR011990">
    <property type="entry name" value="TPR-like_helical_dom_sf"/>
</dbReference>
<accession>A0A9D1A9A9</accession>
<evidence type="ECO:0000313" key="3">
    <source>
        <dbReference type="EMBL" id="HIR12348.1"/>
    </source>
</evidence>
<reference evidence="3" key="1">
    <citation type="submission" date="2020-10" db="EMBL/GenBank/DDBJ databases">
        <authorList>
            <person name="Gilroy R."/>
        </authorList>
    </citation>
    <scope>NUCLEOTIDE SEQUENCE</scope>
    <source>
        <strain evidence="3">ChiSjej4B22-8148</strain>
    </source>
</reference>
<gene>
    <name evidence="3" type="ORF">IAB31_00290</name>
</gene>
<dbReference type="Gene3D" id="3.90.550.10">
    <property type="entry name" value="Spore Coat Polysaccharide Biosynthesis Protein SpsA, Chain A"/>
    <property type="match status" value="1"/>
</dbReference>
<dbReference type="EMBL" id="DVGK01000004">
    <property type="protein sequence ID" value="HIR12348.1"/>
    <property type="molecule type" value="Genomic_DNA"/>
</dbReference>
<dbReference type="PANTHER" id="PTHR43630">
    <property type="entry name" value="POLY-BETA-1,6-N-ACETYL-D-GLUCOSAMINE SYNTHASE"/>
    <property type="match status" value="1"/>
</dbReference>
<dbReference type="InterPro" id="IPR019734">
    <property type="entry name" value="TPR_rpt"/>
</dbReference>
<dbReference type="Proteomes" id="UP000886757">
    <property type="component" value="Unassembled WGS sequence"/>
</dbReference>
<reference evidence="3" key="2">
    <citation type="journal article" date="2021" name="PeerJ">
        <title>Extensive microbial diversity within the chicken gut microbiome revealed by metagenomics and culture.</title>
        <authorList>
            <person name="Gilroy R."/>
            <person name="Ravi A."/>
            <person name="Getino M."/>
            <person name="Pursley I."/>
            <person name="Horton D.L."/>
            <person name="Alikhan N.F."/>
            <person name="Baker D."/>
            <person name="Gharbi K."/>
            <person name="Hall N."/>
            <person name="Watson M."/>
            <person name="Adriaenssens E.M."/>
            <person name="Foster-Nyarko E."/>
            <person name="Jarju S."/>
            <person name="Secka A."/>
            <person name="Antonio M."/>
            <person name="Oren A."/>
            <person name="Chaudhuri R.R."/>
            <person name="La Ragione R."/>
            <person name="Hildebrand F."/>
            <person name="Pallen M.J."/>
        </authorList>
    </citation>
    <scope>NUCLEOTIDE SEQUENCE</scope>
    <source>
        <strain evidence="3">ChiSjej4B22-8148</strain>
    </source>
</reference>
<protein>
    <submittedName>
        <fullName evidence="3">Glycosyltransferase family 2 protein</fullName>
    </submittedName>
</protein>
<dbReference type="InterPro" id="IPR001173">
    <property type="entry name" value="Glyco_trans_2-like"/>
</dbReference>
<dbReference type="Pfam" id="PF00535">
    <property type="entry name" value="Glycos_transf_2"/>
    <property type="match status" value="1"/>
</dbReference>
<dbReference type="PANTHER" id="PTHR43630:SF2">
    <property type="entry name" value="GLYCOSYLTRANSFERASE"/>
    <property type="match status" value="1"/>
</dbReference>
<comment type="caution">
    <text evidence="3">The sequence shown here is derived from an EMBL/GenBank/DDBJ whole genome shotgun (WGS) entry which is preliminary data.</text>
</comment>
<dbReference type="InterPro" id="IPR029044">
    <property type="entry name" value="Nucleotide-diphossugar_trans"/>
</dbReference>
<sequence length="361" mass="42206">MSTISLCMIVKDEEETLGRCLDGMKDLVDEIILVDTGSSDGTKEIAALYTDQIYDCIWEDDFSRARNFALSKGKGEYLMWMDADDVLDRRYAKDFLEMKERLGAADVIMMPYVTQFDSRGEPAFVYERERIFRNHGGFWFQGRVHEAVTPSGIIQREKIPIEHRKIKQGDPDRNLRIYETMEKEGVKFSGRELYYYGRELLAHRQFCRGKEIFEAFLRREDGWEENKIDATRQMAYCCYGLGDEKGALEALLKGLAYDTPRGETCCDLGRHFMERGRYQQAVYWYQQALRAEKRQERGAFVQEECYDYLPAISLCICFDRMGDLKTAEKYNELAGIFQPDSPSYLYNKGYFRDKNAEEKES</sequence>
<evidence type="ECO:0000313" key="4">
    <source>
        <dbReference type="Proteomes" id="UP000886757"/>
    </source>
</evidence>
<dbReference type="SUPFAM" id="SSF53448">
    <property type="entry name" value="Nucleotide-diphospho-sugar transferases"/>
    <property type="match status" value="1"/>
</dbReference>
<dbReference type="SUPFAM" id="SSF48452">
    <property type="entry name" value="TPR-like"/>
    <property type="match status" value="1"/>
</dbReference>
<dbReference type="SMART" id="SM00028">
    <property type="entry name" value="TPR"/>
    <property type="match status" value="2"/>
</dbReference>